<dbReference type="CDD" id="cd10453">
    <property type="entry name" value="GIY-YIG_RE_Cfr42I"/>
    <property type="match status" value="1"/>
</dbReference>
<name>A0A5C6AD15_9BACT</name>
<protein>
    <submittedName>
        <fullName evidence="1">Eco29kI restriction endonuclease</fullName>
    </submittedName>
</protein>
<dbReference type="AlphaFoldDB" id="A0A5C6AD15"/>
<accession>A0A5C6AD15</accession>
<comment type="caution">
    <text evidence="1">The sequence shown here is derived from an EMBL/GenBank/DDBJ whole genome shotgun (WGS) entry which is preliminary data.</text>
</comment>
<dbReference type="InterPro" id="IPR018575">
    <property type="entry name" value="Restrct_endonuc_II_Eco29kI"/>
</dbReference>
<dbReference type="Proteomes" id="UP000316213">
    <property type="component" value="Unassembled WGS sequence"/>
</dbReference>
<dbReference type="Pfam" id="PF09517">
    <property type="entry name" value="RE_Eco29kI"/>
    <property type="match status" value="1"/>
</dbReference>
<evidence type="ECO:0000313" key="2">
    <source>
        <dbReference type="Proteomes" id="UP000316213"/>
    </source>
</evidence>
<keyword evidence="1" id="KW-0378">Hydrolase</keyword>
<reference evidence="1 2" key="1">
    <citation type="submission" date="2019-02" db="EMBL/GenBank/DDBJ databases">
        <title>Deep-cultivation of Planctomycetes and their phenomic and genomic characterization uncovers novel biology.</title>
        <authorList>
            <person name="Wiegand S."/>
            <person name="Jogler M."/>
            <person name="Boedeker C."/>
            <person name="Pinto D."/>
            <person name="Vollmers J."/>
            <person name="Rivas-Marin E."/>
            <person name="Kohn T."/>
            <person name="Peeters S.H."/>
            <person name="Heuer A."/>
            <person name="Rast P."/>
            <person name="Oberbeckmann S."/>
            <person name="Bunk B."/>
            <person name="Jeske O."/>
            <person name="Meyerdierks A."/>
            <person name="Storesund J.E."/>
            <person name="Kallscheuer N."/>
            <person name="Luecker S."/>
            <person name="Lage O.M."/>
            <person name="Pohl T."/>
            <person name="Merkel B.J."/>
            <person name="Hornburger P."/>
            <person name="Mueller R.-W."/>
            <person name="Bruemmer F."/>
            <person name="Labrenz M."/>
            <person name="Spormann A.M."/>
            <person name="Op Den Camp H."/>
            <person name="Overmann J."/>
            <person name="Amann R."/>
            <person name="Jetten M.S.M."/>
            <person name="Mascher T."/>
            <person name="Medema M.H."/>
            <person name="Devos D.P."/>
            <person name="Kaster A.-K."/>
            <person name="Ovreas L."/>
            <person name="Rohde M."/>
            <person name="Galperin M.Y."/>
            <person name="Jogler C."/>
        </authorList>
    </citation>
    <scope>NUCLEOTIDE SEQUENCE [LARGE SCALE GENOMIC DNA]</scope>
    <source>
        <strain evidence="1 2">Pla100</strain>
    </source>
</reference>
<keyword evidence="1" id="KW-0540">Nuclease</keyword>
<dbReference type="OrthoDB" id="4187639at2"/>
<proteinExistence type="predicted"/>
<gene>
    <name evidence="1" type="ORF">Pla100_24580</name>
</gene>
<dbReference type="EMBL" id="SJPM01000004">
    <property type="protein sequence ID" value="TWT97306.1"/>
    <property type="molecule type" value="Genomic_DNA"/>
</dbReference>
<dbReference type="GO" id="GO:0004519">
    <property type="term" value="F:endonuclease activity"/>
    <property type="evidence" value="ECO:0007669"/>
    <property type="project" value="UniProtKB-KW"/>
</dbReference>
<organism evidence="1 2">
    <name type="scientific">Neorhodopirellula pilleata</name>
    <dbReference type="NCBI Taxonomy" id="2714738"/>
    <lineage>
        <taxon>Bacteria</taxon>
        <taxon>Pseudomonadati</taxon>
        <taxon>Planctomycetota</taxon>
        <taxon>Planctomycetia</taxon>
        <taxon>Pirellulales</taxon>
        <taxon>Pirellulaceae</taxon>
        <taxon>Neorhodopirellula</taxon>
    </lineage>
</organism>
<keyword evidence="2" id="KW-1185">Reference proteome</keyword>
<keyword evidence="1" id="KW-0255">Endonuclease</keyword>
<sequence length="214" mass="24111">MSKIVPYNPLDKRNLGTSVADAILQSEPIPLPPNDPFIGAGLYAIYYIGRSFKPYEPIAERNRDGRFCWPIYVGKAVPAGARKGDYGTDTSPGRVLFNRLREHSKSIEAASNLNLEDFCCRFLVVDDIWIPLAESLLISRFAPIWNRTIDGFGNHDPGKGRRAGQRPPWDVLHPGRTWANRLADNSRSENDLTKLVVNSIEAYLKSRDDEREKA</sequence>
<evidence type="ECO:0000313" key="1">
    <source>
        <dbReference type="EMBL" id="TWT97306.1"/>
    </source>
</evidence>